<dbReference type="AlphaFoldDB" id="J9FL71"/>
<feature type="transmembrane region" description="Helical" evidence="1">
    <location>
        <begin position="15"/>
        <end position="37"/>
    </location>
</feature>
<accession>J9FL71</accession>
<keyword evidence="1" id="KW-0472">Membrane</keyword>
<reference evidence="2" key="1">
    <citation type="journal article" date="2012" name="PLoS ONE">
        <title>Gene sets for utilization of primary and secondary nutrition supplies in the distal gut of endangered iberian lynx.</title>
        <authorList>
            <person name="Alcaide M."/>
            <person name="Messina E."/>
            <person name="Richter M."/>
            <person name="Bargiela R."/>
            <person name="Peplies J."/>
            <person name="Huws S.A."/>
            <person name="Newbold C.J."/>
            <person name="Golyshin P.N."/>
            <person name="Simon M.A."/>
            <person name="Lopez G."/>
            <person name="Yakimov M.M."/>
            <person name="Ferrer M."/>
        </authorList>
    </citation>
    <scope>NUCLEOTIDE SEQUENCE</scope>
</reference>
<comment type="caution">
    <text evidence="2">The sequence shown here is derived from an EMBL/GenBank/DDBJ whole genome shotgun (WGS) entry which is preliminary data.</text>
</comment>
<evidence type="ECO:0000256" key="1">
    <source>
        <dbReference type="SAM" id="Phobius"/>
    </source>
</evidence>
<name>J9FL71_9ZZZZ</name>
<organism evidence="2">
    <name type="scientific">gut metagenome</name>
    <dbReference type="NCBI Taxonomy" id="749906"/>
    <lineage>
        <taxon>unclassified sequences</taxon>
        <taxon>metagenomes</taxon>
        <taxon>organismal metagenomes</taxon>
    </lineage>
</organism>
<protein>
    <submittedName>
        <fullName evidence="2">Uncharacterized protein</fullName>
    </submittedName>
</protein>
<gene>
    <name evidence="2" type="ORF">EVA_16725</name>
</gene>
<evidence type="ECO:0000313" key="2">
    <source>
        <dbReference type="EMBL" id="EJW95168.1"/>
    </source>
</evidence>
<keyword evidence="1" id="KW-1133">Transmembrane helix</keyword>
<proteinExistence type="predicted"/>
<sequence>MYNGEQRISAPTCPYLLRCLLLYHFLVKMQLSLWTIMLNN</sequence>
<keyword evidence="1" id="KW-0812">Transmembrane</keyword>
<dbReference type="EMBL" id="AMCI01005957">
    <property type="protein sequence ID" value="EJW95168.1"/>
    <property type="molecule type" value="Genomic_DNA"/>
</dbReference>